<evidence type="ECO:0000313" key="3">
    <source>
        <dbReference type="Proteomes" id="UP000812966"/>
    </source>
</evidence>
<organism evidence="2 3">
    <name type="scientific">Filobasidium floriforme</name>
    <dbReference type="NCBI Taxonomy" id="5210"/>
    <lineage>
        <taxon>Eukaryota</taxon>
        <taxon>Fungi</taxon>
        <taxon>Dikarya</taxon>
        <taxon>Basidiomycota</taxon>
        <taxon>Agaricomycotina</taxon>
        <taxon>Tremellomycetes</taxon>
        <taxon>Filobasidiales</taxon>
        <taxon>Filobasidiaceae</taxon>
        <taxon>Filobasidium</taxon>
    </lineage>
</organism>
<feature type="compositionally biased region" description="Polar residues" evidence="1">
    <location>
        <begin position="405"/>
        <end position="428"/>
    </location>
</feature>
<dbReference type="Proteomes" id="UP000812966">
    <property type="component" value="Unassembled WGS sequence"/>
</dbReference>
<feature type="compositionally biased region" description="Polar residues" evidence="1">
    <location>
        <begin position="296"/>
        <end position="308"/>
    </location>
</feature>
<comment type="caution">
    <text evidence="2">The sequence shown here is derived from an EMBL/GenBank/DDBJ whole genome shotgun (WGS) entry which is preliminary data.</text>
</comment>
<proteinExistence type="predicted"/>
<accession>A0A8K0JPE6</accession>
<dbReference type="AlphaFoldDB" id="A0A8K0JPE6"/>
<reference evidence="2" key="1">
    <citation type="submission" date="2020-04" db="EMBL/GenBank/DDBJ databases">
        <title>Analysis of mating type loci in Filobasidium floriforme.</title>
        <authorList>
            <person name="Nowrousian M."/>
        </authorList>
    </citation>
    <scope>NUCLEOTIDE SEQUENCE</scope>
    <source>
        <strain evidence="2">CBS 6242</strain>
    </source>
</reference>
<feature type="compositionally biased region" description="Polar residues" evidence="1">
    <location>
        <begin position="177"/>
        <end position="195"/>
    </location>
</feature>
<gene>
    <name evidence="2" type="ORF">FFLO_02570</name>
</gene>
<feature type="region of interest" description="Disordered" evidence="1">
    <location>
        <begin position="174"/>
        <end position="213"/>
    </location>
</feature>
<keyword evidence="3" id="KW-1185">Reference proteome</keyword>
<evidence type="ECO:0000313" key="2">
    <source>
        <dbReference type="EMBL" id="KAG7562015.1"/>
    </source>
</evidence>
<protein>
    <submittedName>
        <fullName evidence="2">Uncharacterized protein</fullName>
    </submittedName>
</protein>
<name>A0A8K0JPE6_9TREE</name>
<sequence>MSFHPSACNPPVIPLKPAPLKSAAHVKLFRASSPGTMVWRPCRSLPDVPQSAVLFEASRRGQVDHIWYSAARTRVSPPIMSSPTLPPPLGRHGQSLPVSPLRSALKKVQDLDGTISRPSASRRVTFQSSNHPNETELIKGLKSVDPLVTVAIEKNLNKPLPGLPVRRPRVMKRLTGASLTPSQRSVSASDPTSPANVEPMAAPQTPPAKSDRRASVIVATPDHERPTLTSSRTAPLPVTIAPVEVFPPSFDRRATQTGNPFAFIPVMEPTKAPLRGWNPHDLDCPALTRGSVDSIASSRTNSRVTTPSPKLESASGFPFPPVQIYEEDETYNEPFEFKEEPLFDSNNGHTISHEPEMQFHPLIQEMLREIDQAHSEWVGQPIAATQIKPEKSTPIDIAQLKKSGRTAQNRRSASTSCLPQANDESSAPTKKEQLPELFESLFQGSDDGGHLDYPEPDLVQPEKLQPMVKKVPRKPVMQSFTRPELQARSQSAVVCSSSRSRRRTEVAKPNEFDLFATRDLGDHKRNYDKGKQMAREIAKDFWANHAPTKGNEKDRPTTKELLEGLFYHAPADLYPCPERLQFLGIQPSKHDLL</sequence>
<dbReference type="EMBL" id="JABELV010000041">
    <property type="protein sequence ID" value="KAG7562015.1"/>
    <property type="molecule type" value="Genomic_DNA"/>
</dbReference>
<feature type="region of interest" description="Disordered" evidence="1">
    <location>
        <begin position="296"/>
        <end position="319"/>
    </location>
</feature>
<evidence type="ECO:0000256" key="1">
    <source>
        <dbReference type="SAM" id="MobiDB-lite"/>
    </source>
</evidence>
<feature type="region of interest" description="Disordered" evidence="1">
    <location>
        <begin position="400"/>
        <end position="431"/>
    </location>
</feature>